<comment type="subcellular location">
    <subcellularLocation>
        <location evidence="1">Virion</location>
    </subcellularLocation>
</comment>
<sequence>MAIKLNSERYTNAKEKYFNVVRNGGDEVAQQVAYNEMLDAQMEELSALTESKFNQLSEERMTNKTLSANEIKFFNAFSKDVGTKNEILLPQETINEVFDDMQQAHPILSVVNFKQGTLRIKALISETSGVAIWGKINGDIQGQLDATFNEVDFSQNKLTAFVVIPNDALEYGATWLKQFITTQITEAFAVALESAIVSGNGLDKPIGLNRDVHNGVAVSGTTGYPEKTASDDLLGLTAENAPEKFAKVLDYLSVKENGEPVTQFGTVYLLINPQDYNQTVAKFISKNANGVYGFDLPYSMQFITSAAQPVGKLTAFLASRYDAYVAGGQTIKEFDQTLAFEDMRLYACKTFAYGKAKDDKVAGVYNLTPVTTPPTSPTL</sequence>
<dbReference type="SUPFAM" id="SSF56563">
    <property type="entry name" value="Major capsid protein gp5"/>
    <property type="match status" value="1"/>
</dbReference>
<evidence type="ECO:0000259" key="2">
    <source>
        <dbReference type="Pfam" id="PF05065"/>
    </source>
</evidence>
<evidence type="ECO:0000256" key="1">
    <source>
        <dbReference type="ARBA" id="ARBA00004328"/>
    </source>
</evidence>
<organism evidence="3 4">
    <name type="scientific">Pilibacter termitis</name>
    <dbReference type="NCBI Taxonomy" id="263852"/>
    <lineage>
        <taxon>Bacteria</taxon>
        <taxon>Bacillati</taxon>
        <taxon>Bacillota</taxon>
        <taxon>Bacilli</taxon>
        <taxon>Lactobacillales</taxon>
        <taxon>Enterococcaceae</taxon>
        <taxon>Pilibacter</taxon>
    </lineage>
</organism>
<dbReference type="EMBL" id="FUXI01000020">
    <property type="protein sequence ID" value="SJZ89673.1"/>
    <property type="molecule type" value="Genomic_DNA"/>
</dbReference>
<accession>A0A1T4PDM5</accession>
<dbReference type="NCBIfam" id="TIGR01554">
    <property type="entry name" value="major_cap_HK97"/>
    <property type="match status" value="1"/>
</dbReference>
<feature type="domain" description="Phage capsid-like C-terminal" evidence="2">
    <location>
        <begin position="87"/>
        <end position="243"/>
    </location>
</feature>
<gene>
    <name evidence="3" type="ORF">SAMN02745116_01775</name>
</gene>
<dbReference type="RefSeq" id="WP_078807707.1">
    <property type="nucleotide sequence ID" value="NZ_FUXI01000020.1"/>
</dbReference>
<dbReference type="OrthoDB" id="2043141at2"/>
<keyword evidence="4" id="KW-1185">Reference proteome</keyword>
<name>A0A1T4PDM5_9ENTE</name>
<dbReference type="InterPro" id="IPR024455">
    <property type="entry name" value="Phage_capsid"/>
</dbReference>
<proteinExistence type="predicted"/>
<dbReference type="AlphaFoldDB" id="A0A1T4PDM5"/>
<reference evidence="3 4" key="1">
    <citation type="submission" date="2017-02" db="EMBL/GenBank/DDBJ databases">
        <authorList>
            <person name="Peterson S.W."/>
        </authorList>
    </citation>
    <scope>NUCLEOTIDE SEQUENCE [LARGE SCALE GENOMIC DNA]</scope>
    <source>
        <strain evidence="3 4">ATCC BAA-1030</strain>
    </source>
</reference>
<dbReference type="STRING" id="263852.SAMN02745116_01775"/>
<evidence type="ECO:0000313" key="3">
    <source>
        <dbReference type="EMBL" id="SJZ89673.1"/>
    </source>
</evidence>
<protein>
    <submittedName>
        <fullName evidence="3">Phage major capsid protein, HK97 family</fullName>
    </submittedName>
</protein>
<evidence type="ECO:0000313" key="4">
    <source>
        <dbReference type="Proteomes" id="UP000190328"/>
    </source>
</evidence>
<dbReference type="Proteomes" id="UP000190328">
    <property type="component" value="Unassembled WGS sequence"/>
</dbReference>
<dbReference type="InterPro" id="IPR054612">
    <property type="entry name" value="Phage_capsid-like_C"/>
</dbReference>
<dbReference type="Pfam" id="PF05065">
    <property type="entry name" value="Phage_capsid"/>
    <property type="match status" value="1"/>
</dbReference>